<dbReference type="GO" id="GO:0003676">
    <property type="term" value="F:nucleic acid binding"/>
    <property type="evidence" value="ECO:0007669"/>
    <property type="project" value="InterPro"/>
</dbReference>
<proteinExistence type="predicted"/>
<dbReference type="SMART" id="SM00341">
    <property type="entry name" value="HRDC"/>
    <property type="match status" value="1"/>
</dbReference>
<dbReference type="InterPro" id="IPR002121">
    <property type="entry name" value="HRDC_dom"/>
</dbReference>
<dbReference type="GO" id="GO:0016491">
    <property type="term" value="F:oxidoreductase activity"/>
    <property type="evidence" value="ECO:0007669"/>
    <property type="project" value="TreeGrafter"/>
</dbReference>
<dbReference type="KEGG" id="mcub:MCBB_0875"/>
<keyword evidence="6" id="KW-1185">Reference proteome</keyword>
<dbReference type="PANTHER" id="PTHR12697:SF5">
    <property type="entry name" value="DEOXYHYPUSINE HYDROXYLASE"/>
    <property type="match status" value="1"/>
</dbReference>
<dbReference type="Gene3D" id="1.10.10.10">
    <property type="entry name" value="Winged helix-like DNA-binding domain superfamily/Winged helix DNA-binding domain"/>
    <property type="match status" value="1"/>
</dbReference>
<dbReference type="PANTHER" id="PTHR12697">
    <property type="entry name" value="PBS LYASE HEAT-LIKE PROTEIN"/>
    <property type="match status" value="1"/>
</dbReference>
<dbReference type="GeneID" id="30411724"/>
<evidence type="ECO:0000259" key="4">
    <source>
        <dbReference type="PROSITE" id="PS50967"/>
    </source>
</evidence>
<dbReference type="SUPFAM" id="SSF47819">
    <property type="entry name" value="HRDC-like"/>
    <property type="match status" value="1"/>
</dbReference>
<dbReference type="STRING" id="118062.MCBB_0875"/>
<keyword evidence="5" id="KW-0547">Nucleotide-binding</keyword>
<dbReference type="GO" id="GO:0006260">
    <property type="term" value="P:DNA replication"/>
    <property type="evidence" value="ECO:0007669"/>
    <property type="project" value="InterPro"/>
</dbReference>
<keyword evidence="5" id="KW-0378">Hydrolase</keyword>
<evidence type="ECO:0000256" key="2">
    <source>
        <dbReference type="ARBA" id="ARBA00034808"/>
    </source>
</evidence>
<dbReference type="InterPro" id="IPR036390">
    <property type="entry name" value="WH_DNA-bd_sf"/>
</dbReference>
<dbReference type="Gene3D" id="1.10.150.80">
    <property type="entry name" value="HRDC domain"/>
    <property type="match status" value="1"/>
</dbReference>
<gene>
    <name evidence="5" type="primary">recQ3</name>
    <name evidence="5" type="ORF">MCBB_0875</name>
</gene>
<dbReference type="GO" id="GO:0006281">
    <property type="term" value="P:DNA repair"/>
    <property type="evidence" value="ECO:0007669"/>
    <property type="project" value="InterPro"/>
</dbReference>
<dbReference type="Pfam" id="PF09382">
    <property type="entry name" value="RQC"/>
    <property type="match status" value="1"/>
</dbReference>
<protein>
    <recommendedName>
        <fullName evidence="2">DNA 3'-5' helicase</fullName>
        <ecNumber evidence="2">5.6.2.4</ecNumber>
    </recommendedName>
</protein>
<keyword evidence="5" id="KW-0347">Helicase</keyword>
<dbReference type="SUPFAM" id="SSF46785">
    <property type="entry name" value="Winged helix' DNA-binding domain"/>
    <property type="match status" value="1"/>
</dbReference>
<organism evidence="5 6">
    <name type="scientific">Methanobacterium congolense</name>
    <dbReference type="NCBI Taxonomy" id="118062"/>
    <lineage>
        <taxon>Archaea</taxon>
        <taxon>Methanobacteriati</taxon>
        <taxon>Methanobacteriota</taxon>
        <taxon>Methanomada group</taxon>
        <taxon>Methanobacteria</taxon>
        <taxon>Methanobacteriales</taxon>
        <taxon>Methanobacteriaceae</taxon>
        <taxon>Methanobacterium</taxon>
    </lineage>
</organism>
<reference evidence="5 6" key="1">
    <citation type="submission" date="2016-08" db="EMBL/GenBank/DDBJ databases">
        <authorList>
            <person name="Seilhamer J.J."/>
        </authorList>
    </citation>
    <scope>NUCLEOTIDE SEQUENCE [LARGE SCALE GENOMIC DNA]</scope>
    <source>
        <strain evidence="5">Buetzberg</strain>
    </source>
</reference>
<name>A0A1D3L1S3_9EURY</name>
<dbReference type="AlphaFoldDB" id="A0A1D3L1S3"/>
<comment type="catalytic activity">
    <reaction evidence="1">
        <text>Couples ATP hydrolysis with the unwinding of duplex DNA by translocating in the 3'-5' direction.</text>
        <dbReference type="EC" id="5.6.2.4"/>
    </reaction>
</comment>
<dbReference type="PROSITE" id="PS50967">
    <property type="entry name" value="HRDC"/>
    <property type="match status" value="1"/>
</dbReference>
<dbReference type="RefSeq" id="WP_071906601.1">
    <property type="nucleotide sequence ID" value="NZ_LT607756.1"/>
</dbReference>
<dbReference type="InterPro" id="IPR036388">
    <property type="entry name" value="WH-like_DNA-bd_sf"/>
</dbReference>
<dbReference type="SUPFAM" id="SSF48371">
    <property type="entry name" value="ARM repeat"/>
    <property type="match status" value="1"/>
</dbReference>
<accession>A0A1D3L1S3</accession>
<dbReference type="Pfam" id="PF00570">
    <property type="entry name" value="HRDC"/>
    <property type="match status" value="1"/>
</dbReference>
<dbReference type="SMART" id="SM00956">
    <property type="entry name" value="RQC"/>
    <property type="match status" value="1"/>
</dbReference>
<dbReference type="GO" id="GO:0000166">
    <property type="term" value="F:nucleotide binding"/>
    <property type="evidence" value="ECO:0007669"/>
    <property type="project" value="InterPro"/>
</dbReference>
<dbReference type="InterPro" id="IPR018982">
    <property type="entry name" value="RQC_domain"/>
</dbReference>
<evidence type="ECO:0000256" key="1">
    <source>
        <dbReference type="ARBA" id="ARBA00034617"/>
    </source>
</evidence>
<evidence type="ECO:0000256" key="3">
    <source>
        <dbReference type="SAM" id="MobiDB-lite"/>
    </source>
</evidence>
<dbReference type="OrthoDB" id="70331at2157"/>
<dbReference type="GO" id="GO:0016787">
    <property type="term" value="F:hydrolase activity"/>
    <property type="evidence" value="ECO:0007669"/>
    <property type="project" value="UniProtKB-KW"/>
</dbReference>
<dbReference type="InterPro" id="IPR010997">
    <property type="entry name" value="HRDC-like_sf"/>
</dbReference>
<dbReference type="InterPro" id="IPR044876">
    <property type="entry name" value="HRDC_dom_sf"/>
</dbReference>
<feature type="domain" description="HRDC" evidence="4">
    <location>
        <begin position="172"/>
        <end position="252"/>
    </location>
</feature>
<dbReference type="InterPro" id="IPR004155">
    <property type="entry name" value="PBS_lyase_HEAT"/>
</dbReference>
<sequence>MPYMICEGCNQYHEINSREEGTGWDNCKCGKPFKYYESLEECLFEKNKELITKFINSYESTVARLILFSLSEMPFPVGFNKTINVLRGSKAAFIIDNGLNKLLTYSLFYYFSKMQLKLLIESLIAEGFIKSNDVSFYQRRVLSLTDRGTEFLLNEKPIKLNIVLKKNENLMEGVDKELYEKLRSLRNQIARKKEFPPYLICSNEPLREMARSKPTNPGAMISIKGIGKGFMENYGEIFLKAIDGQYDKTRDNSSNPEEINSTSDDLSKPDESEVVDICITLFNDVDADKRAHAAFLLGEMGDPNYIKFLSRAAKDKDSDVRKLVASALGKIGDKSAENDLINLLEDSTPETRRYAAIGLGKIRSVKSLIPLKRLRSDPVHYVRDAVEDAISDINSVD</sequence>
<dbReference type="Gene3D" id="1.25.10.10">
    <property type="entry name" value="Leucine-rich Repeat Variant"/>
    <property type="match status" value="1"/>
</dbReference>
<dbReference type="EMBL" id="LT607756">
    <property type="protein sequence ID" value="SCG85439.1"/>
    <property type="molecule type" value="Genomic_DNA"/>
</dbReference>
<evidence type="ECO:0000313" key="6">
    <source>
        <dbReference type="Proteomes" id="UP000094707"/>
    </source>
</evidence>
<dbReference type="InterPro" id="IPR016024">
    <property type="entry name" value="ARM-type_fold"/>
</dbReference>
<dbReference type="InterPro" id="IPR011989">
    <property type="entry name" value="ARM-like"/>
</dbReference>
<dbReference type="Pfam" id="PF13646">
    <property type="entry name" value="HEAT_2"/>
    <property type="match status" value="1"/>
</dbReference>
<dbReference type="EC" id="5.6.2.4" evidence="2"/>
<dbReference type="GO" id="GO:0043138">
    <property type="term" value="F:3'-5' DNA helicase activity"/>
    <property type="evidence" value="ECO:0007669"/>
    <property type="project" value="UniProtKB-EC"/>
</dbReference>
<evidence type="ECO:0000313" key="5">
    <source>
        <dbReference type="EMBL" id="SCG85439.1"/>
    </source>
</evidence>
<feature type="compositionally biased region" description="Polar residues" evidence="3">
    <location>
        <begin position="252"/>
        <end position="264"/>
    </location>
</feature>
<dbReference type="Proteomes" id="UP000094707">
    <property type="component" value="Chromosome I"/>
</dbReference>
<dbReference type="SMART" id="SM00567">
    <property type="entry name" value="EZ_HEAT"/>
    <property type="match status" value="3"/>
</dbReference>
<keyword evidence="5" id="KW-0067">ATP-binding</keyword>
<feature type="region of interest" description="Disordered" evidence="3">
    <location>
        <begin position="248"/>
        <end position="269"/>
    </location>
</feature>